<dbReference type="EMBL" id="KZ662699">
    <property type="protein sequence ID" value="PPS20409.1"/>
    <property type="molecule type" value="Genomic_DNA"/>
</dbReference>
<feature type="repeat" description="WD" evidence="3">
    <location>
        <begin position="292"/>
        <end position="324"/>
    </location>
</feature>
<dbReference type="FunFam" id="2.130.10.10:FF:000849">
    <property type="entry name" value="WD repeat-containing protein 44"/>
    <property type="match status" value="1"/>
</dbReference>
<dbReference type="PANTHER" id="PTHR14221">
    <property type="entry name" value="WD REPEAT DOMAIN 44"/>
    <property type="match status" value="1"/>
</dbReference>
<dbReference type="Gene3D" id="2.130.10.10">
    <property type="entry name" value="YVTN repeat-like/Quinoprotein amine dehydrogenase"/>
    <property type="match status" value="1"/>
</dbReference>
<dbReference type="PRINTS" id="PR00320">
    <property type="entry name" value="GPROTEINBRPT"/>
</dbReference>
<dbReference type="SMART" id="SM00320">
    <property type="entry name" value="WD40"/>
    <property type="match status" value="6"/>
</dbReference>
<dbReference type="InterPro" id="IPR020472">
    <property type="entry name" value="WD40_PAC1"/>
</dbReference>
<organism evidence="5 6">
    <name type="scientific">Gossypium barbadense</name>
    <name type="common">Sea Island cotton</name>
    <name type="synonym">Hibiscus barbadensis</name>
    <dbReference type="NCBI Taxonomy" id="3634"/>
    <lineage>
        <taxon>Eukaryota</taxon>
        <taxon>Viridiplantae</taxon>
        <taxon>Streptophyta</taxon>
        <taxon>Embryophyta</taxon>
        <taxon>Tracheophyta</taxon>
        <taxon>Spermatophyta</taxon>
        <taxon>Magnoliopsida</taxon>
        <taxon>eudicotyledons</taxon>
        <taxon>Gunneridae</taxon>
        <taxon>Pentapetalae</taxon>
        <taxon>rosids</taxon>
        <taxon>malvids</taxon>
        <taxon>Malvales</taxon>
        <taxon>Malvaceae</taxon>
        <taxon>Malvoideae</taxon>
        <taxon>Gossypium</taxon>
    </lineage>
</organism>
<dbReference type="InterPro" id="IPR040324">
    <property type="entry name" value="WDR44/Dgr2"/>
</dbReference>
<evidence type="ECO:0000313" key="5">
    <source>
        <dbReference type="EMBL" id="PPS20409.1"/>
    </source>
</evidence>
<dbReference type="CDD" id="cd00200">
    <property type="entry name" value="WD40"/>
    <property type="match status" value="1"/>
</dbReference>
<evidence type="ECO:0000256" key="4">
    <source>
        <dbReference type="SAM" id="MobiDB-lite"/>
    </source>
</evidence>
<keyword evidence="1 3" id="KW-0853">WD repeat</keyword>
<evidence type="ECO:0000313" key="6">
    <source>
        <dbReference type="Proteomes" id="UP000239757"/>
    </source>
</evidence>
<dbReference type="PROSITE" id="PS50082">
    <property type="entry name" value="WD_REPEATS_2"/>
    <property type="match status" value="3"/>
</dbReference>
<dbReference type="InterPro" id="IPR015943">
    <property type="entry name" value="WD40/YVTN_repeat-like_dom_sf"/>
</dbReference>
<sequence>MLSSEEGENDVFFDSLDCLSTEEPVLAKQGLECGKLEYEIWMNEPGSVKERRERFLHGMDLVEFANSSRIKDLQRITECSDAVLSSSCPSVRNGEGSIADCDRKMMCEANFLLDESTAALESENKVFEQQETQQHFDESEKAEVNRKKFKKWWKHFSSMRKAGESRGSSKTSKPSFKVYETNRVMVQSNKKGYMEFSALYMGQEIQAHKGFIWTMKFSPDGQYLASGGEDGVVRIWRVMSTDAFSKPLIAEHNLGRSMDKGKFSFGREKPVDSQVVIPNKIFRIEESPIQELHGHGSDVLDVAWSRSNFLISSSMDKTVCLWKVGCDQCLNVFHHNNYVTCIQFNPIDDSYFISGSLDGKVRIWGVSEKRVVHWVDVWYIVTAICYRPDGKEFIAGSIRGTCHFYQVSGEDVILEAEIHIHGRKKTSGNKITSIQYSQDEPHKVMITSRDSKLRIHDGVDTVRKFKGLHKSGSQMSASFTSTGRHIISVGEDCRVYVWNYDDICPRTSKHTKSVSSCEHFFCEDVSVAIPWLGQGSDQRHSDRSLRGDQIEGTSWIRDSQRFSLGNWFSIDGSCKGSATWPEEKLMLWETTVAEDEYYSYEQQQLCHNYGDYHATLPETWGLVIVAGGRNGRIKTFHNYGLPVKERVGEEIKDSESNIEEGLAINPLPQNIGLQSFKTVIIRASDAGEKTVPVSTAGNASGAGESIPGGIRIKSSSIPPSPNTPTSTTLSLLVRLAFSVTAILAAGDIAPPLEKLSDESPVYRCTTDMKSDCSAWMTLGETA</sequence>
<dbReference type="InterPro" id="IPR001680">
    <property type="entry name" value="WD40_rpt"/>
</dbReference>
<dbReference type="OrthoDB" id="408728at2759"/>
<evidence type="ECO:0000256" key="1">
    <source>
        <dbReference type="ARBA" id="ARBA00022574"/>
    </source>
</evidence>
<name>A0A2P5YXY5_GOSBA</name>
<dbReference type="PROSITE" id="PS50294">
    <property type="entry name" value="WD_REPEATS_REGION"/>
    <property type="match status" value="3"/>
</dbReference>
<dbReference type="AlphaFoldDB" id="A0A2P5YXY5"/>
<accession>A0A2P5YXY5</accession>
<keyword evidence="2" id="KW-0677">Repeat</keyword>
<feature type="repeat" description="WD" evidence="3">
    <location>
        <begin position="205"/>
        <end position="246"/>
    </location>
</feature>
<dbReference type="Proteomes" id="UP000239757">
    <property type="component" value="Unassembled WGS sequence"/>
</dbReference>
<evidence type="ECO:0000256" key="2">
    <source>
        <dbReference type="ARBA" id="ARBA00022737"/>
    </source>
</evidence>
<feature type="repeat" description="WD" evidence="3">
    <location>
        <begin position="332"/>
        <end position="374"/>
    </location>
</feature>
<proteinExistence type="predicted"/>
<reference evidence="5 6" key="1">
    <citation type="submission" date="2015-01" db="EMBL/GenBank/DDBJ databases">
        <title>Genome of allotetraploid Gossypium barbadense reveals genomic plasticity and fiber elongation in cotton evolution.</title>
        <authorList>
            <person name="Chen X."/>
            <person name="Liu X."/>
            <person name="Zhao B."/>
            <person name="Zheng H."/>
            <person name="Hu Y."/>
            <person name="Lu G."/>
            <person name="Yang C."/>
            <person name="Chen J."/>
            <person name="Shan C."/>
            <person name="Zhang L."/>
            <person name="Zhou Y."/>
            <person name="Wang L."/>
            <person name="Guo W."/>
            <person name="Bai Y."/>
            <person name="Ruan J."/>
            <person name="Shangguan X."/>
            <person name="Mao Y."/>
            <person name="Jiang J."/>
            <person name="Zhu Y."/>
            <person name="Lei J."/>
            <person name="Kang H."/>
            <person name="Chen S."/>
            <person name="He X."/>
            <person name="Wang R."/>
            <person name="Wang Y."/>
            <person name="Chen J."/>
            <person name="Wang L."/>
            <person name="Yu S."/>
            <person name="Wang B."/>
            <person name="Wei J."/>
            <person name="Song S."/>
            <person name="Lu X."/>
            <person name="Gao Z."/>
            <person name="Gu W."/>
            <person name="Deng X."/>
            <person name="Ma D."/>
            <person name="Wang S."/>
            <person name="Liang W."/>
            <person name="Fang L."/>
            <person name="Cai C."/>
            <person name="Zhu X."/>
            <person name="Zhou B."/>
            <person name="Zhang Y."/>
            <person name="Chen Z."/>
            <person name="Xu S."/>
            <person name="Zhu R."/>
            <person name="Wang S."/>
            <person name="Zhang T."/>
            <person name="Zhao G."/>
        </authorList>
    </citation>
    <scope>NUCLEOTIDE SEQUENCE [LARGE SCALE GENOMIC DNA]</scope>
    <source>
        <strain evidence="6">cv. Xinhai21</strain>
        <tissue evidence="5">Leaf</tissue>
    </source>
</reference>
<dbReference type="SUPFAM" id="SSF50978">
    <property type="entry name" value="WD40 repeat-like"/>
    <property type="match status" value="1"/>
</dbReference>
<protein>
    <submittedName>
        <fullName evidence="5">Uncharacterized protein</fullName>
    </submittedName>
</protein>
<feature type="region of interest" description="Disordered" evidence="4">
    <location>
        <begin position="691"/>
        <end position="725"/>
    </location>
</feature>
<evidence type="ECO:0000256" key="3">
    <source>
        <dbReference type="PROSITE-ProRule" id="PRU00221"/>
    </source>
</evidence>
<gene>
    <name evidence="5" type="ORF">GOBAR_AA00139</name>
</gene>
<dbReference type="PANTHER" id="PTHR14221:SF31">
    <property type="entry name" value="TRANSDUCIN_WD40 REPEAT-LIKE SUPERFAMILY PROTEIN"/>
    <property type="match status" value="1"/>
</dbReference>
<dbReference type="Pfam" id="PF00400">
    <property type="entry name" value="WD40"/>
    <property type="match status" value="4"/>
</dbReference>
<dbReference type="InterPro" id="IPR036322">
    <property type="entry name" value="WD40_repeat_dom_sf"/>
</dbReference>